<evidence type="ECO:0000256" key="3">
    <source>
        <dbReference type="ARBA" id="ARBA00022448"/>
    </source>
</evidence>
<evidence type="ECO:0000313" key="13">
    <source>
        <dbReference type="EMBL" id="MBD1601383.1"/>
    </source>
</evidence>
<dbReference type="Pfam" id="PF03544">
    <property type="entry name" value="TonB_C"/>
    <property type="match status" value="1"/>
</dbReference>
<evidence type="ECO:0000256" key="4">
    <source>
        <dbReference type="ARBA" id="ARBA00022475"/>
    </source>
</evidence>
<keyword evidence="4" id="KW-1003">Cell membrane</keyword>
<evidence type="ECO:0000256" key="10">
    <source>
        <dbReference type="SAM" id="MobiDB-lite"/>
    </source>
</evidence>
<comment type="caution">
    <text evidence="13">The sequence shown here is derived from an EMBL/GenBank/DDBJ whole genome shotgun (WGS) entry which is preliminary data.</text>
</comment>
<evidence type="ECO:0000313" key="14">
    <source>
        <dbReference type="Proteomes" id="UP000805841"/>
    </source>
</evidence>
<evidence type="ECO:0000256" key="5">
    <source>
        <dbReference type="ARBA" id="ARBA00022519"/>
    </source>
</evidence>
<dbReference type="PROSITE" id="PS52015">
    <property type="entry name" value="TONB_CTD"/>
    <property type="match status" value="1"/>
</dbReference>
<reference evidence="13 14" key="1">
    <citation type="journal article" date="2020" name="Insects">
        <title>Bacteria Belonging to Pseudomonas typographi sp. nov. from the Bark Beetle Ips typographus Have Genomic Potential to Aid in the Host Ecology.</title>
        <authorList>
            <person name="Peral-Aranega E."/>
            <person name="Saati-Santamaria Z."/>
            <person name="Kolarik M."/>
            <person name="Rivas R."/>
            <person name="Garcia-Fraile P."/>
        </authorList>
    </citation>
    <scope>NUCLEOTIDE SEQUENCE [LARGE SCALE GENOMIC DNA]</scope>
    <source>
        <strain evidence="13 14">CA3A</strain>
    </source>
</reference>
<keyword evidence="9 11" id="KW-0472">Membrane</keyword>
<comment type="subcellular location">
    <subcellularLocation>
        <location evidence="1">Cell inner membrane</location>
        <topology evidence="1">Single-pass membrane protein</topology>
        <orientation evidence="1">Periplasmic side</orientation>
    </subcellularLocation>
</comment>
<dbReference type="InterPro" id="IPR006260">
    <property type="entry name" value="TonB/TolA_C"/>
</dbReference>
<organism evidence="13 14">
    <name type="scientific">Pseudomonas typographi</name>
    <dbReference type="NCBI Taxonomy" id="2715964"/>
    <lineage>
        <taxon>Bacteria</taxon>
        <taxon>Pseudomonadati</taxon>
        <taxon>Pseudomonadota</taxon>
        <taxon>Gammaproteobacteria</taxon>
        <taxon>Pseudomonadales</taxon>
        <taxon>Pseudomonadaceae</taxon>
        <taxon>Pseudomonas</taxon>
    </lineage>
</organism>
<gene>
    <name evidence="13" type="ORF">HAQ05_22160</name>
</gene>
<dbReference type="InterPro" id="IPR037682">
    <property type="entry name" value="TonB_C"/>
</dbReference>
<comment type="similarity">
    <text evidence="2">Belongs to the TonB family.</text>
</comment>
<dbReference type="InterPro" id="IPR051045">
    <property type="entry name" value="TonB-dependent_transducer"/>
</dbReference>
<sequence>MSRLDIRLGNPLPCGGWIAETRCAAAEPLSRDRGWLIGGAVLAIHVLLLLGLLLKGAPKQLSVVSAPAAPASVRVTMVAAPAIVPAEANSPTPVAPATPAPAVMTSASAERTVVSPPPTLPAPARPQPAKPRTPPVRRPVQATPPISTEQPQDAPPAAVSAPPAEHVEPALQLPAAGPKDINTVGCRVPAPEYPRQAKRLKIEGEAVIRLVVNAQGRVDQADIAHSSGDAALDAAARQAVLGAVCTPYLENGLAVAVRALQPISFRLTR</sequence>
<dbReference type="Gene3D" id="3.30.1150.10">
    <property type="match status" value="1"/>
</dbReference>
<evidence type="ECO:0000256" key="9">
    <source>
        <dbReference type="ARBA" id="ARBA00023136"/>
    </source>
</evidence>
<dbReference type="PANTHER" id="PTHR33446">
    <property type="entry name" value="PROTEIN TONB-RELATED"/>
    <property type="match status" value="1"/>
</dbReference>
<keyword evidence="5" id="KW-0997">Cell inner membrane</keyword>
<name>A0ABR7Z7R7_9PSED</name>
<dbReference type="RefSeq" id="WP_190424611.1">
    <property type="nucleotide sequence ID" value="NZ_JAAOCA010000034.1"/>
</dbReference>
<evidence type="ECO:0000256" key="11">
    <source>
        <dbReference type="SAM" id="Phobius"/>
    </source>
</evidence>
<evidence type="ECO:0000256" key="8">
    <source>
        <dbReference type="ARBA" id="ARBA00022989"/>
    </source>
</evidence>
<dbReference type="Proteomes" id="UP000805841">
    <property type="component" value="Unassembled WGS sequence"/>
</dbReference>
<evidence type="ECO:0000256" key="6">
    <source>
        <dbReference type="ARBA" id="ARBA00022692"/>
    </source>
</evidence>
<feature type="compositionally biased region" description="Pro residues" evidence="10">
    <location>
        <begin position="115"/>
        <end position="137"/>
    </location>
</feature>
<keyword evidence="14" id="KW-1185">Reference proteome</keyword>
<dbReference type="PANTHER" id="PTHR33446:SF2">
    <property type="entry name" value="PROTEIN TONB"/>
    <property type="match status" value="1"/>
</dbReference>
<proteinExistence type="inferred from homology"/>
<dbReference type="SUPFAM" id="SSF74653">
    <property type="entry name" value="TolA/TonB C-terminal domain"/>
    <property type="match status" value="1"/>
</dbReference>
<keyword evidence="7" id="KW-0653">Protein transport</keyword>
<feature type="compositionally biased region" description="Low complexity" evidence="10">
    <location>
        <begin position="100"/>
        <end position="109"/>
    </location>
</feature>
<dbReference type="EMBL" id="JAAOCA010000034">
    <property type="protein sequence ID" value="MBD1601383.1"/>
    <property type="molecule type" value="Genomic_DNA"/>
</dbReference>
<evidence type="ECO:0000256" key="7">
    <source>
        <dbReference type="ARBA" id="ARBA00022927"/>
    </source>
</evidence>
<keyword evidence="3" id="KW-0813">Transport</keyword>
<feature type="region of interest" description="Disordered" evidence="10">
    <location>
        <begin position="87"/>
        <end position="166"/>
    </location>
</feature>
<evidence type="ECO:0000256" key="2">
    <source>
        <dbReference type="ARBA" id="ARBA00006555"/>
    </source>
</evidence>
<protein>
    <submittedName>
        <fullName evidence="13">TonB family protein</fullName>
    </submittedName>
</protein>
<keyword evidence="8 11" id="KW-1133">Transmembrane helix</keyword>
<feature type="transmembrane region" description="Helical" evidence="11">
    <location>
        <begin position="35"/>
        <end position="54"/>
    </location>
</feature>
<keyword evidence="6 11" id="KW-0812">Transmembrane</keyword>
<accession>A0ABR7Z7R7</accession>
<dbReference type="NCBIfam" id="TIGR01352">
    <property type="entry name" value="tonB_Cterm"/>
    <property type="match status" value="1"/>
</dbReference>
<evidence type="ECO:0000256" key="1">
    <source>
        <dbReference type="ARBA" id="ARBA00004383"/>
    </source>
</evidence>
<feature type="domain" description="TonB C-terminal" evidence="12">
    <location>
        <begin position="178"/>
        <end position="269"/>
    </location>
</feature>
<evidence type="ECO:0000259" key="12">
    <source>
        <dbReference type="PROSITE" id="PS52015"/>
    </source>
</evidence>
<feature type="compositionally biased region" description="Low complexity" evidence="10">
    <location>
        <begin position="150"/>
        <end position="164"/>
    </location>
</feature>